<dbReference type="KEGG" id="aad:TC41_2558"/>
<dbReference type="SUPFAM" id="SSF52096">
    <property type="entry name" value="ClpP/crotonase"/>
    <property type="match status" value="1"/>
</dbReference>
<protein>
    <submittedName>
        <fullName evidence="2">Peptidase S41</fullName>
    </submittedName>
</protein>
<evidence type="ECO:0000313" key="3">
    <source>
        <dbReference type="Proteomes" id="UP000000292"/>
    </source>
</evidence>
<dbReference type="InterPro" id="IPR029045">
    <property type="entry name" value="ClpP/crotonase-like_dom_sf"/>
</dbReference>
<evidence type="ECO:0000259" key="1">
    <source>
        <dbReference type="Pfam" id="PF03572"/>
    </source>
</evidence>
<name>F8IHI0_ALIAT</name>
<organism evidence="2 3">
    <name type="scientific">Alicyclobacillus acidocaldarius (strain Tc-4-1)</name>
    <name type="common">Bacillus acidocaldarius</name>
    <dbReference type="NCBI Taxonomy" id="1048834"/>
    <lineage>
        <taxon>Bacteria</taxon>
        <taxon>Bacillati</taxon>
        <taxon>Bacillota</taxon>
        <taxon>Bacilli</taxon>
        <taxon>Bacillales</taxon>
        <taxon>Alicyclobacillaceae</taxon>
        <taxon>Alicyclobacillus</taxon>
    </lineage>
</organism>
<dbReference type="Gene3D" id="3.90.226.10">
    <property type="entry name" value="2-enoyl-CoA Hydratase, Chain A, domain 1"/>
    <property type="match status" value="1"/>
</dbReference>
<reference evidence="2 3" key="1">
    <citation type="journal article" date="2011" name="J. Bacteriol.">
        <title>Complete Genome Sequence of Alicyclobacillus acidocaldarius Strain Tc-4-1.</title>
        <authorList>
            <person name="Chen Y."/>
            <person name="He Y."/>
            <person name="Zhang B."/>
            <person name="Yang J."/>
            <person name="Li W."/>
            <person name="Dong Z."/>
            <person name="Hu S."/>
        </authorList>
    </citation>
    <scope>NUCLEOTIDE SEQUENCE [LARGE SCALE GENOMIC DNA]</scope>
    <source>
        <strain evidence="2 3">Tc-4-1</strain>
    </source>
</reference>
<dbReference type="HOGENOM" id="CLU_2140567_0_0_9"/>
<dbReference type="Pfam" id="PF03572">
    <property type="entry name" value="Peptidase_S41"/>
    <property type="match status" value="1"/>
</dbReference>
<feature type="domain" description="Tail specific protease" evidence="1">
    <location>
        <begin position="13"/>
        <end position="57"/>
    </location>
</feature>
<dbReference type="EMBL" id="CP002902">
    <property type="protein sequence ID" value="AEJ44453.1"/>
    <property type="molecule type" value="Genomic_DNA"/>
</dbReference>
<dbReference type="GO" id="GO:0006508">
    <property type="term" value="P:proteolysis"/>
    <property type="evidence" value="ECO:0007669"/>
    <property type="project" value="InterPro"/>
</dbReference>
<reference evidence="3" key="2">
    <citation type="submission" date="2011-06" db="EMBL/GenBank/DDBJ databases">
        <title>The complete genome sequence of Alicyclobacillus acidocaldarius sp. Tc-4-1.</title>
        <authorList>
            <person name="Chen Y."/>
            <person name="He Y."/>
            <person name="Dong Z."/>
            <person name="Hu S."/>
        </authorList>
    </citation>
    <scope>NUCLEOTIDE SEQUENCE [LARGE SCALE GENOMIC DNA]</scope>
    <source>
        <strain evidence="3">Tc-4-1</strain>
    </source>
</reference>
<dbReference type="STRING" id="1048834.TC41_2558"/>
<dbReference type="eggNOG" id="COG0793">
    <property type="taxonomic scope" value="Bacteria"/>
</dbReference>
<proteinExistence type="predicted"/>
<dbReference type="Proteomes" id="UP000000292">
    <property type="component" value="Chromosome"/>
</dbReference>
<dbReference type="GO" id="GO:0008236">
    <property type="term" value="F:serine-type peptidase activity"/>
    <property type="evidence" value="ECO:0007669"/>
    <property type="project" value="InterPro"/>
</dbReference>
<sequence length="112" mass="11764">MPCGDPLYEQPEEPVFRGRLAVLVDRATASAAEDFVMPLLVTKCAIVLGETTSGSTGQPITCQRAGFSMGVGAILENVGLWPDVSVDVSLEDLSSGRDPALELALELLASDD</sequence>
<dbReference type="PATRIC" id="fig|1048834.4.peg.2416"/>
<evidence type="ECO:0000313" key="2">
    <source>
        <dbReference type="EMBL" id="AEJ44453.1"/>
    </source>
</evidence>
<gene>
    <name evidence="2" type="ordered locus">TC41_2558</name>
</gene>
<dbReference type="InterPro" id="IPR005151">
    <property type="entry name" value="Tail-specific_protease"/>
</dbReference>
<accession>F8IHI0</accession>
<dbReference type="AlphaFoldDB" id="F8IHI0"/>
<dbReference type="OrthoDB" id="2866346at2"/>
<dbReference type="RefSeq" id="WP_014465285.1">
    <property type="nucleotide sequence ID" value="NC_017167.1"/>
</dbReference>